<dbReference type="Pfam" id="PF03358">
    <property type="entry name" value="FMN_red"/>
    <property type="match status" value="1"/>
</dbReference>
<dbReference type="Gene3D" id="3.40.50.360">
    <property type="match status" value="1"/>
</dbReference>
<dbReference type="FunCoup" id="A0A371RG49">
    <property type="interactions" value="313"/>
</dbReference>
<evidence type="ECO:0000313" key="7">
    <source>
        <dbReference type="Proteomes" id="UP000264589"/>
    </source>
</evidence>
<dbReference type="PANTHER" id="PTHR30546">
    <property type="entry name" value="FLAVODOXIN-RELATED PROTEIN WRBA-RELATED"/>
    <property type="match status" value="1"/>
</dbReference>
<evidence type="ECO:0000256" key="2">
    <source>
        <dbReference type="ARBA" id="ARBA00022630"/>
    </source>
</evidence>
<comment type="cofactor">
    <cofactor evidence="1">
        <name>FMN</name>
        <dbReference type="ChEBI" id="CHEBI:58210"/>
    </cofactor>
</comment>
<gene>
    <name evidence="6" type="ORF">DX908_03495</name>
</gene>
<dbReference type="PANTHER" id="PTHR30546:SF23">
    <property type="entry name" value="FLAVOPROTEIN-LIKE PROTEIN YCP4-RELATED"/>
    <property type="match status" value="1"/>
</dbReference>
<evidence type="ECO:0000256" key="1">
    <source>
        <dbReference type="ARBA" id="ARBA00001917"/>
    </source>
</evidence>
<dbReference type="GO" id="GO:0003955">
    <property type="term" value="F:NAD(P)H dehydrogenase (quinone) activity"/>
    <property type="evidence" value="ECO:0007669"/>
    <property type="project" value="TreeGrafter"/>
</dbReference>
<dbReference type="PROSITE" id="PS50902">
    <property type="entry name" value="FLAVODOXIN_LIKE"/>
    <property type="match status" value="1"/>
</dbReference>
<dbReference type="OrthoDB" id="9801479at2"/>
<dbReference type="AlphaFoldDB" id="A0A371RG49"/>
<dbReference type="GO" id="GO:0016020">
    <property type="term" value="C:membrane"/>
    <property type="evidence" value="ECO:0007669"/>
    <property type="project" value="TreeGrafter"/>
</dbReference>
<keyword evidence="2" id="KW-0285">Flavoprotein</keyword>
<dbReference type="GO" id="GO:0009055">
    <property type="term" value="F:electron transfer activity"/>
    <property type="evidence" value="ECO:0007669"/>
    <property type="project" value="InterPro"/>
</dbReference>
<sequence>MTKVAIIYHSGYGHTKLVAEAVAEGAASVDGVSVDLVPVEDATDDLDRFDDADAIIFGSPTYMGSASGPMTTFMDATSKVWAEDRWKDKVAGGFTNSGSMAGDKFVTLQQFAVLAAQQGMIWVPLAMKNETNGPDMPAGDPKGLNRTGHYFGPGTQSDNAPAEKGNPPEGDIRTARAYGERVAKAAIRWGTGPL</sequence>
<evidence type="ECO:0000259" key="5">
    <source>
        <dbReference type="PROSITE" id="PS50902"/>
    </source>
</evidence>
<dbReference type="EMBL" id="QUQO01000001">
    <property type="protein sequence ID" value="RFB04433.1"/>
    <property type="molecule type" value="Genomic_DNA"/>
</dbReference>
<dbReference type="GO" id="GO:0010181">
    <property type="term" value="F:FMN binding"/>
    <property type="evidence" value="ECO:0007669"/>
    <property type="project" value="InterPro"/>
</dbReference>
<feature type="domain" description="Flavodoxin-like" evidence="5">
    <location>
        <begin position="4"/>
        <end position="183"/>
    </location>
</feature>
<dbReference type="InterPro" id="IPR005025">
    <property type="entry name" value="FMN_Rdtase-like_dom"/>
</dbReference>
<dbReference type="Proteomes" id="UP000264589">
    <property type="component" value="Unassembled WGS sequence"/>
</dbReference>
<dbReference type="SUPFAM" id="SSF52218">
    <property type="entry name" value="Flavoproteins"/>
    <property type="match status" value="1"/>
</dbReference>
<evidence type="ECO:0000256" key="3">
    <source>
        <dbReference type="ARBA" id="ARBA00022643"/>
    </source>
</evidence>
<dbReference type="InParanoid" id="A0A371RG49"/>
<organism evidence="6 7">
    <name type="scientific">Parvularcula marina</name>
    <dbReference type="NCBI Taxonomy" id="2292771"/>
    <lineage>
        <taxon>Bacteria</taxon>
        <taxon>Pseudomonadati</taxon>
        <taxon>Pseudomonadota</taxon>
        <taxon>Alphaproteobacteria</taxon>
        <taxon>Parvularculales</taxon>
        <taxon>Parvularculaceae</taxon>
        <taxon>Parvularcula</taxon>
    </lineage>
</organism>
<dbReference type="PROSITE" id="PS00201">
    <property type="entry name" value="FLAVODOXIN"/>
    <property type="match status" value="1"/>
</dbReference>
<keyword evidence="3" id="KW-0288">FMN</keyword>
<keyword evidence="7" id="KW-1185">Reference proteome</keyword>
<dbReference type="InterPro" id="IPR029039">
    <property type="entry name" value="Flavoprotein-like_sf"/>
</dbReference>
<dbReference type="RefSeq" id="WP_116391066.1">
    <property type="nucleotide sequence ID" value="NZ_QUQO01000001.1"/>
</dbReference>
<dbReference type="InterPro" id="IPR008254">
    <property type="entry name" value="Flavodoxin/NO_synth"/>
</dbReference>
<reference evidence="6 7" key="1">
    <citation type="submission" date="2018-08" db="EMBL/GenBank/DDBJ databases">
        <title>Parvularcula sp. SM1705, isolated from surface water of the South Sea China.</title>
        <authorList>
            <person name="Sun L."/>
        </authorList>
    </citation>
    <scope>NUCLEOTIDE SEQUENCE [LARGE SCALE GENOMIC DNA]</scope>
    <source>
        <strain evidence="6 7">SM1705</strain>
    </source>
</reference>
<evidence type="ECO:0000256" key="4">
    <source>
        <dbReference type="SAM" id="MobiDB-lite"/>
    </source>
</evidence>
<accession>A0A371RG49</accession>
<protein>
    <submittedName>
        <fullName evidence="6">Flavodoxin family protein</fullName>
    </submittedName>
</protein>
<dbReference type="InterPro" id="IPR001226">
    <property type="entry name" value="Flavodoxin_CS"/>
</dbReference>
<feature type="region of interest" description="Disordered" evidence="4">
    <location>
        <begin position="132"/>
        <end position="174"/>
    </location>
</feature>
<proteinExistence type="predicted"/>
<comment type="caution">
    <text evidence="6">The sequence shown here is derived from an EMBL/GenBank/DDBJ whole genome shotgun (WGS) entry which is preliminary data.</text>
</comment>
<name>A0A371RG49_9PROT</name>
<evidence type="ECO:0000313" key="6">
    <source>
        <dbReference type="EMBL" id="RFB04433.1"/>
    </source>
</evidence>